<dbReference type="RefSeq" id="WP_015807325.1">
    <property type="nucleotide sequence ID" value="NC_013061.1"/>
</dbReference>
<dbReference type="Pfam" id="PF04439">
    <property type="entry name" value="Adenyl_transf"/>
    <property type="match status" value="1"/>
</dbReference>
<dbReference type="SUPFAM" id="SSF81631">
    <property type="entry name" value="PAP/OAS1 substrate-binding domain"/>
    <property type="match status" value="1"/>
</dbReference>
<organism evidence="1 2">
    <name type="scientific">Pedobacter heparinus (strain ATCC 13125 / DSM 2366 / CIP 104194 / JCM 7457 / NBRC 12017 / NCIMB 9290 / NRRL B-14731 / HIM 762-3)</name>
    <dbReference type="NCBI Taxonomy" id="485917"/>
    <lineage>
        <taxon>Bacteria</taxon>
        <taxon>Pseudomonadati</taxon>
        <taxon>Bacteroidota</taxon>
        <taxon>Sphingobacteriia</taxon>
        <taxon>Sphingobacteriales</taxon>
        <taxon>Sphingobacteriaceae</taxon>
        <taxon>Pedobacter</taxon>
    </lineage>
</organism>
<dbReference type="EMBL" id="CP001681">
    <property type="protein sequence ID" value="ACU03710.1"/>
    <property type="molecule type" value="Genomic_DNA"/>
</dbReference>
<dbReference type="Gene3D" id="3.30.460.10">
    <property type="entry name" value="Beta Polymerase, domain 2"/>
    <property type="match status" value="1"/>
</dbReference>
<sequence>MISRSEQKMMKLILDVATDHPEVRAVLLNGSRANPNVATDIFQDYDIIYVVKSLDPFLRDHTWIDVFGERMILQMPEDMELYPPAPELEGAFSYLMQFTDGNRIDLILVPVENLQHFLTDSLCKVLLDKDDMASLNALDAASDKSYLISRPSVRAFNDCCNEFLYTCAGLAKGIWREQLPYVNYLYYHVIQTALMQMMDWDIAFRHQFLVNPGKSGKFYKEYLEPEFYAELIQTYQTTDVKETWNSLFMTMELFQKIANNVTEQLGVAYPLDEHQRIADYLQHVKLLPKNSNKIYSL</sequence>
<reference evidence="1 2" key="1">
    <citation type="journal article" date="2009" name="Stand. Genomic Sci.">
        <title>Complete genome sequence of Pedobacter heparinus type strain (HIM 762-3).</title>
        <authorList>
            <person name="Han C."/>
            <person name="Spring S."/>
            <person name="Lapidus A."/>
            <person name="Del Rio T.G."/>
            <person name="Tice H."/>
            <person name="Copeland A."/>
            <person name="Cheng J.F."/>
            <person name="Lucas S."/>
            <person name="Chen F."/>
            <person name="Nolan M."/>
            <person name="Bruce D."/>
            <person name="Goodwin L."/>
            <person name="Pitluck S."/>
            <person name="Ivanova N."/>
            <person name="Mavromatis K."/>
            <person name="Mikhailova N."/>
            <person name="Pati A."/>
            <person name="Chen A."/>
            <person name="Palaniappan K."/>
            <person name="Land M."/>
            <person name="Hauser L."/>
            <person name="Chang Y.J."/>
            <person name="Jeffries C.C."/>
            <person name="Saunders E."/>
            <person name="Chertkov O."/>
            <person name="Brettin T."/>
            <person name="Goker M."/>
            <person name="Rohde M."/>
            <person name="Bristow J."/>
            <person name="Eisen J.A."/>
            <person name="Markowitz V."/>
            <person name="Hugenholtz P."/>
            <person name="Kyrpides N.C."/>
            <person name="Klenk H.P."/>
            <person name="Detter J.C."/>
        </authorList>
    </citation>
    <scope>NUCLEOTIDE SEQUENCE [LARGE SCALE GENOMIC DNA]</scope>
    <source>
        <strain evidence="2">ATCC 13125 / DSM 2366 / CIP 104194 / JCM 7457 / NBRC 12017 / NCIMB 9290 / NRRL B-14731 / HIM 762-3</strain>
    </source>
</reference>
<keyword evidence="1" id="KW-0808">Transferase</keyword>
<proteinExistence type="predicted"/>
<dbReference type="PIRSF" id="PIRSF000812">
    <property type="entry name" value="AAD"/>
    <property type="match status" value="1"/>
</dbReference>
<evidence type="ECO:0000313" key="1">
    <source>
        <dbReference type="EMBL" id="ACU03710.1"/>
    </source>
</evidence>
<evidence type="ECO:0000313" key="2">
    <source>
        <dbReference type="Proteomes" id="UP000000852"/>
    </source>
</evidence>
<dbReference type="GO" id="GO:0016779">
    <property type="term" value="F:nucleotidyltransferase activity"/>
    <property type="evidence" value="ECO:0007669"/>
    <property type="project" value="UniProtKB-KW"/>
</dbReference>
<dbReference type="KEGG" id="phe:Phep_1496"/>
<dbReference type="STRING" id="485917.Phep_1496"/>
<dbReference type="eggNOG" id="ENOG502Z7S1">
    <property type="taxonomic scope" value="Bacteria"/>
</dbReference>
<dbReference type="HOGENOM" id="CLU_076578_1_0_10"/>
<dbReference type="SUPFAM" id="SSF81301">
    <property type="entry name" value="Nucleotidyltransferase"/>
    <property type="match status" value="1"/>
</dbReference>
<dbReference type="InterPro" id="IPR043519">
    <property type="entry name" value="NT_sf"/>
</dbReference>
<gene>
    <name evidence="1" type="ordered locus">Phep_1496</name>
</gene>
<dbReference type="Proteomes" id="UP000000852">
    <property type="component" value="Chromosome"/>
</dbReference>
<dbReference type="AlphaFoldDB" id="C6XTS4"/>
<protein>
    <submittedName>
        <fullName evidence="1">Streptomycin adenylyltransferase</fullName>
    </submittedName>
</protein>
<keyword evidence="1" id="KW-0548">Nucleotidyltransferase</keyword>
<dbReference type="OrthoDB" id="9776406at2"/>
<keyword evidence="2" id="KW-1185">Reference proteome</keyword>
<accession>C6XTS4</accession>
<dbReference type="InterPro" id="IPR007530">
    <property type="entry name" value="Aminoglycoside_adenylylTfrase"/>
</dbReference>
<dbReference type="Gene3D" id="1.20.120.330">
    <property type="entry name" value="Nucleotidyltransferases domain 2"/>
    <property type="match status" value="1"/>
</dbReference>
<name>C6XTS4_PEDHD</name>